<organism evidence="1 2">
    <name type="scientific">Apiospora marii</name>
    <dbReference type="NCBI Taxonomy" id="335849"/>
    <lineage>
        <taxon>Eukaryota</taxon>
        <taxon>Fungi</taxon>
        <taxon>Dikarya</taxon>
        <taxon>Ascomycota</taxon>
        <taxon>Pezizomycotina</taxon>
        <taxon>Sordariomycetes</taxon>
        <taxon>Xylariomycetidae</taxon>
        <taxon>Amphisphaeriales</taxon>
        <taxon>Apiosporaceae</taxon>
        <taxon>Apiospora</taxon>
    </lineage>
</organism>
<proteinExistence type="predicted"/>
<evidence type="ECO:0000313" key="2">
    <source>
        <dbReference type="Proteomes" id="UP001396898"/>
    </source>
</evidence>
<evidence type="ECO:0000313" key="1">
    <source>
        <dbReference type="EMBL" id="KAK8032863.1"/>
    </source>
</evidence>
<protein>
    <submittedName>
        <fullName evidence="1">Uncharacterized protein</fullName>
    </submittedName>
</protein>
<accession>A0ABR1SEW3</accession>
<comment type="caution">
    <text evidence="1">The sequence shown here is derived from an EMBL/GenBank/DDBJ whole genome shotgun (WGS) entry which is preliminary data.</text>
</comment>
<reference evidence="1 2" key="1">
    <citation type="submission" date="2023-01" db="EMBL/GenBank/DDBJ databases">
        <title>Analysis of 21 Apiospora genomes using comparative genomics revels a genus with tremendous synthesis potential of carbohydrate active enzymes and secondary metabolites.</title>
        <authorList>
            <person name="Sorensen T."/>
        </authorList>
    </citation>
    <scope>NUCLEOTIDE SEQUENCE [LARGE SCALE GENOMIC DNA]</scope>
    <source>
        <strain evidence="1 2">CBS 20057</strain>
    </source>
</reference>
<gene>
    <name evidence="1" type="ORF">PG991_002261</name>
</gene>
<dbReference type="EMBL" id="JAQQWI010000006">
    <property type="protein sequence ID" value="KAK8032863.1"/>
    <property type="molecule type" value="Genomic_DNA"/>
</dbReference>
<keyword evidence="2" id="KW-1185">Reference proteome</keyword>
<name>A0ABR1SEW3_9PEZI</name>
<dbReference type="Proteomes" id="UP001396898">
    <property type="component" value="Unassembled WGS sequence"/>
</dbReference>
<sequence length="117" mass="13101">MCRLLLETVRNLREDNIVFTYLGIFLPGKNLAWLSSHRDSHAPNEPCKASVKPFGTPSDIMHRIFTEQRRDLQDTGTELDSSVGIWSIGLLRRVLSFQAIEGGTIISHAAGLYFTPS</sequence>